<dbReference type="InterPro" id="IPR000343">
    <property type="entry name" value="4pyrrol_synth_GluRdtase"/>
</dbReference>
<evidence type="ECO:0000256" key="11">
    <source>
        <dbReference type="PIRSR" id="PIRSR000445-2"/>
    </source>
</evidence>
<evidence type="ECO:0000256" key="12">
    <source>
        <dbReference type="PIRSR" id="PIRSR000445-3"/>
    </source>
</evidence>
<evidence type="ECO:0000256" key="3">
    <source>
        <dbReference type="ARBA" id="ARBA00012970"/>
    </source>
</evidence>
<organism evidence="18 19">
    <name type="scientific">Desulfobulbus oralis</name>
    <dbReference type="NCBI Taxonomy" id="1986146"/>
    <lineage>
        <taxon>Bacteria</taxon>
        <taxon>Pseudomonadati</taxon>
        <taxon>Thermodesulfobacteriota</taxon>
        <taxon>Desulfobulbia</taxon>
        <taxon>Desulfobulbales</taxon>
        <taxon>Desulfobulbaceae</taxon>
        <taxon>Desulfobulbus</taxon>
    </lineage>
</organism>
<dbReference type="InterPro" id="IPR036343">
    <property type="entry name" value="GluRdtase_N_sf"/>
</dbReference>
<dbReference type="PIRSF" id="PIRSF000445">
    <property type="entry name" value="4pyrrol_synth_GluRdtase"/>
    <property type="match status" value="1"/>
</dbReference>
<keyword evidence="19" id="KW-1185">Reference proteome</keyword>
<comment type="domain">
    <text evidence="9">Possesses an unusual extended V-shaped dimeric structure with each monomer consisting of three distinct domains arranged along a curved 'spinal' alpha-helix. The N-terminal catalytic domain specifically recognizes the glutamate moiety of the substrate. The second domain is the NADPH-binding domain, and the third C-terminal domain is responsible for dimerization.</text>
</comment>
<evidence type="ECO:0000256" key="8">
    <source>
        <dbReference type="ARBA" id="ARBA00068659"/>
    </source>
</evidence>
<dbReference type="InterPro" id="IPR018214">
    <property type="entry name" value="GluRdtase_CS"/>
</dbReference>
<reference evidence="18 19" key="1">
    <citation type="journal article" date="2018" name="MBio">
        <title>Insights into the evolution of host association through the isolation and characterization of a novel human periodontal pathobiont, Desulfobulbus oralis.</title>
        <authorList>
            <person name="Cross K.L."/>
            <person name="Chirania P."/>
            <person name="Xiong W."/>
            <person name="Beall C.J."/>
            <person name="Elkins J.G."/>
            <person name="Giannone R.J."/>
            <person name="Griffen A.L."/>
            <person name="Guss A.M."/>
            <person name="Hettich R.L."/>
            <person name="Joshi S.S."/>
            <person name="Mokrzan E.M."/>
            <person name="Martin R.K."/>
            <person name="Zhulin I.B."/>
            <person name="Leys E.J."/>
            <person name="Podar M."/>
        </authorList>
    </citation>
    <scope>NUCLEOTIDE SEQUENCE [LARGE SCALE GENOMIC DNA]</scope>
    <source>
        <strain evidence="18 19">ORNL</strain>
    </source>
</reference>
<comment type="function">
    <text evidence="9">Catalyzes the NADPH-dependent reduction of glutamyl-tRNA(Glu) to glutamate 1-semialdehyde (GSA).</text>
</comment>
<evidence type="ECO:0000259" key="15">
    <source>
        <dbReference type="Pfam" id="PF00745"/>
    </source>
</evidence>
<accession>A0A2L1GPW5</accession>
<protein>
    <recommendedName>
        <fullName evidence="8 9">Glutamyl-tRNA reductase</fullName>
        <shortName evidence="9">GluTR</shortName>
        <ecNumber evidence="3 9">1.2.1.70</ecNumber>
    </recommendedName>
</protein>
<feature type="site" description="Important for activity" evidence="9 13">
    <location>
        <position position="101"/>
    </location>
</feature>
<dbReference type="GO" id="GO:0050661">
    <property type="term" value="F:NADP binding"/>
    <property type="evidence" value="ECO:0007669"/>
    <property type="project" value="InterPro"/>
</dbReference>
<dbReference type="OrthoDB" id="110209at2"/>
<gene>
    <name evidence="9" type="primary">hemA</name>
    <name evidence="18" type="ORF">CAY53_09800</name>
</gene>
<dbReference type="Pfam" id="PF01488">
    <property type="entry name" value="Shikimate_DH"/>
    <property type="match status" value="1"/>
</dbReference>
<comment type="similarity">
    <text evidence="2 9 14">Belongs to the glutamyl-tRNA reductase family.</text>
</comment>
<feature type="active site" description="Nucleophile" evidence="9 10">
    <location>
        <position position="53"/>
    </location>
</feature>
<dbReference type="EC" id="1.2.1.70" evidence="3 9"/>
<evidence type="ECO:0000256" key="1">
    <source>
        <dbReference type="ARBA" id="ARBA00005059"/>
    </source>
</evidence>
<feature type="binding site" evidence="9 11">
    <location>
        <position position="122"/>
    </location>
    <ligand>
        <name>substrate</name>
    </ligand>
</feature>
<dbReference type="PROSITE" id="PS00747">
    <property type="entry name" value="GLUTR"/>
    <property type="match status" value="1"/>
</dbReference>
<dbReference type="Gene3D" id="3.40.50.720">
    <property type="entry name" value="NAD(P)-binding Rossmann-like Domain"/>
    <property type="match status" value="1"/>
</dbReference>
<keyword evidence="5 9" id="KW-0560">Oxidoreductase</keyword>
<feature type="binding site" evidence="9 12">
    <location>
        <begin position="191"/>
        <end position="196"/>
    </location>
    <ligand>
        <name>NADP(+)</name>
        <dbReference type="ChEBI" id="CHEBI:58349"/>
    </ligand>
</feature>
<evidence type="ECO:0000256" key="10">
    <source>
        <dbReference type="PIRSR" id="PIRSR000445-1"/>
    </source>
</evidence>
<dbReference type="UniPathway" id="UPA00251">
    <property type="reaction ID" value="UER00316"/>
</dbReference>
<dbReference type="EMBL" id="CP021255">
    <property type="protein sequence ID" value="AVD71722.1"/>
    <property type="molecule type" value="Genomic_DNA"/>
</dbReference>
<evidence type="ECO:0000256" key="7">
    <source>
        <dbReference type="ARBA" id="ARBA00047464"/>
    </source>
</evidence>
<dbReference type="GO" id="GO:0008883">
    <property type="term" value="F:glutamyl-tRNA reductase activity"/>
    <property type="evidence" value="ECO:0007669"/>
    <property type="project" value="UniProtKB-UniRule"/>
</dbReference>
<evidence type="ECO:0000256" key="4">
    <source>
        <dbReference type="ARBA" id="ARBA00022857"/>
    </source>
</evidence>
<feature type="domain" description="Glutamyl-tRNA reductase N-terminal" evidence="17">
    <location>
        <begin position="10"/>
        <end position="158"/>
    </location>
</feature>
<keyword evidence="4 9" id="KW-0521">NADP</keyword>
<dbReference type="InterPro" id="IPR036291">
    <property type="entry name" value="NAD(P)-bd_dom_sf"/>
</dbReference>
<evidence type="ECO:0000256" key="9">
    <source>
        <dbReference type="HAMAP-Rule" id="MF_00087"/>
    </source>
</evidence>
<sequence>MANSETIVLIGVNHKTAPLELREQLAFQEGYDPPLAALSRLQLLKEFYLLSTCNRVEMAFVCDDMLQARTGLLAALFAPKVSEAELAPHLYQYEGAAAVEHLFRVAASLDSMVVGEAQILGQIKAAYRAAARAGGTRLVLNRLLHKTFSVAKRVRTETRIGASAVSISYAAVELGRKIFGDLTGKKALLIGAGEMAELAAEHLLSHGVASVTVANRTLERAVALARRFNGRAVGLAEVPEQLALVDVIIGSTGAPDLLLYKEDVRKVMRGRRNRPLFFIDIAVPRDLDPAINELDNVYLYDIDDLQDVVKLNQEERRREAVKAERIIAEEVLKFGHWLENLASTPTILQLQAQVEAMVQLEVEKTAGRLNLRDEAERAAFRRMGQAIAGRLLANPLQYLKMDSKRTSLQDRIHIVRSIFALDELAPVPVEKKSE</sequence>
<dbReference type="InterPro" id="IPR015895">
    <property type="entry name" value="4pyrrol_synth_GluRdtase_N"/>
</dbReference>
<dbReference type="Proteomes" id="UP000239867">
    <property type="component" value="Chromosome"/>
</dbReference>
<dbReference type="PANTHER" id="PTHR43013:SF1">
    <property type="entry name" value="GLUTAMYL-TRNA REDUCTASE"/>
    <property type="match status" value="1"/>
</dbReference>
<keyword evidence="6 9" id="KW-0627">Porphyrin biosynthesis</keyword>
<dbReference type="FunFam" id="3.30.460.30:FF:000001">
    <property type="entry name" value="Glutamyl-tRNA reductase"/>
    <property type="match status" value="1"/>
</dbReference>
<dbReference type="SUPFAM" id="SSF69075">
    <property type="entry name" value="Glutamyl tRNA-reductase dimerization domain"/>
    <property type="match status" value="1"/>
</dbReference>
<feature type="domain" description="Quinate/shikimate 5-dehydrogenase/glutamyl-tRNA reductase" evidence="16">
    <location>
        <begin position="173"/>
        <end position="308"/>
    </location>
</feature>
<evidence type="ECO:0000256" key="2">
    <source>
        <dbReference type="ARBA" id="ARBA00005916"/>
    </source>
</evidence>
<evidence type="ECO:0000259" key="16">
    <source>
        <dbReference type="Pfam" id="PF01488"/>
    </source>
</evidence>
<dbReference type="AlphaFoldDB" id="A0A2L1GPW5"/>
<dbReference type="Pfam" id="PF00745">
    <property type="entry name" value="GlutR_dimer"/>
    <property type="match status" value="1"/>
</dbReference>
<evidence type="ECO:0000256" key="13">
    <source>
        <dbReference type="PIRSR" id="PIRSR000445-4"/>
    </source>
</evidence>
<dbReference type="SUPFAM" id="SSF69742">
    <property type="entry name" value="Glutamyl tRNA-reductase catalytic, N-terminal domain"/>
    <property type="match status" value="1"/>
</dbReference>
<dbReference type="InterPro" id="IPR036453">
    <property type="entry name" value="GluRdtase_dimer_dom_sf"/>
</dbReference>
<evidence type="ECO:0000313" key="18">
    <source>
        <dbReference type="EMBL" id="AVD71722.1"/>
    </source>
</evidence>
<evidence type="ECO:0000313" key="19">
    <source>
        <dbReference type="Proteomes" id="UP000239867"/>
    </source>
</evidence>
<proteinExistence type="inferred from homology"/>
<dbReference type="RefSeq" id="WP_104936956.1">
    <property type="nucleotide sequence ID" value="NZ_CP021255.1"/>
</dbReference>
<dbReference type="NCBIfam" id="TIGR01035">
    <property type="entry name" value="hemA"/>
    <property type="match status" value="1"/>
</dbReference>
<name>A0A2L1GPW5_9BACT</name>
<dbReference type="PANTHER" id="PTHR43013">
    <property type="entry name" value="GLUTAMYL-TRNA REDUCTASE"/>
    <property type="match status" value="1"/>
</dbReference>
<feature type="binding site" evidence="9 11">
    <location>
        <begin position="52"/>
        <end position="55"/>
    </location>
    <ligand>
        <name>substrate</name>
    </ligand>
</feature>
<dbReference type="HAMAP" id="MF_00087">
    <property type="entry name" value="Glu_tRNA_reductase"/>
    <property type="match status" value="1"/>
</dbReference>
<comment type="catalytic activity">
    <reaction evidence="7 9 14">
        <text>(S)-4-amino-5-oxopentanoate + tRNA(Glu) + NADP(+) = L-glutamyl-tRNA(Glu) + NADPH + H(+)</text>
        <dbReference type="Rhea" id="RHEA:12344"/>
        <dbReference type="Rhea" id="RHEA-COMP:9663"/>
        <dbReference type="Rhea" id="RHEA-COMP:9680"/>
        <dbReference type="ChEBI" id="CHEBI:15378"/>
        <dbReference type="ChEBI" id="CHEBI:57501"/>
        <dbReference type="ChEBI" id="CHEBI:57783"/>
        <dbReference type="ChEBI" id="CHEBI:58349"/>
        <dbReference type="ChEBI" id="CHEBI:78442"/>
        <dbReference type="ChEBI" id="CHEBI:78520"/>
        <dbReference type="EC" id="1.2.1.70"/>
    </reaction>
</comment>
<evidence type="ECO:0000259" key="17">
    <source>
        <dbReference type="Pfam" id="PF05201"/>
    </source>
</evidence>
<feature type="binding site" evidence="9 11">
    <location>
        <begin position="116"/>
        <end position="118"/>
    </location>
    <ligand>
        <name>substrate</name>
    </ligand>
</feature>
<dbReference type="Pfam" id="PF05201">
    <property type="entry name" value="GlutR_N"/>
    <property type="match status" value="1"/>
</dbReference>
<dbReference type="Gene3D" id="3.30.460.30">
    <property type="entry name" value="Glutamyl-tRNA reductase, N-terminal domain"/>
    <property type="match status" value="1"/>
</dbReference>
<feature type="domain" description="Tetrapyrrole biosynthesis glutamyl-tRNA reductase dimerisation" evidence="15">
    <location>
        <begin position="322"/>
        <end position="421"/>
    </location>
</feature>
<comment type="pathway">
    <text evidence="1 9 14">Porphyrin-containing compound metabolism; protoporphyrin-IX biosynthesis; 5-aminolevulinate from L-glutamyl-tRNA(Glu): step 1/2.</text>
</comment>
<dbReference type="CDD" id="cd05213">
    <property type="entry name" value="NAD_bind_Glutamyl_tRNA_reduct"/>
    <property type="match status" value="1"/>
</dbReference>
<dbReference type="InterPro" id="IPR015896">
    <property type="entry name" value="4pyrrol_synth_GluRdtase_dimer"/>
</dbReference>
<dbReference type="InterPro" id="IPR006151">
    <property type="entry name" value="Shikm_DH/Glu-tRNA_Rdtase"/>
</dbReference>
<comment type="miscellaneous">
    <text evidence="9">During catalysis, the active site Cys acts as a nucleophile attacking the alpha-carbonyl group of tRNA-bound glutamate with the formation of a thioester intermediate between enzyme and glutamate, and the concomitant release of tRNA(Glu). The thioester intermediate is finally reduced by direct hydride transfer from NADPH, to form the product GSA.</text>
</comment>
<evidence type="ECO:0000256" key="6">
    <source>
        <dbReference type="ARBA" id="ARBA00023244"/>
    </source>
</evidence>
<dbReference type="GO" id="GO:0019353">
    <property type="term" value="P:protoporphyrinogen IX biosynthetic process from glutamate"/>
    <property type="evidence" value="ECO:0007669"/>
    <property type="project" value="TreeGrafter"/>
</dbReference>
<comment type="subunit">
    <text evidence="9">Homodimer.</text>
</comment>
<evidence type="ECO:0000256" key="14">
    <source>
        <dbReference type="RuleBase" id="RU000584"/>
    </source>
</evidence>
<dbReference type="KEGG" id="deo:CAY53_09800"/>
<dbReference type="SUPFAM" id="SSF51735">
    <property type="entry name" value="NAD(P)-binding Rossmann-fold domains"/>
    <property type="match status" value="1"/>
</dbReference>
<feature type="binding site" evidence="9 11">
    <location>
        <position position="111"/>
    </location>
    <ligand>
        <name>substrate</name>
    </ligand>
</feature>
<evidence type="ECO:0000256" key="5">
    <source>
        <dbReference type="ARBA" id="ARBA00023002"/>
    </source>
</evidence>
<dbReference type="FunFam" id="3.40.50.720:FF:000031">
    <property type="entry name" value="Glutamyl-tRNA reductase"/>
    <property type="match status" value="1"/>
</dbReference>